<accession>A0A1I0RG27</accession>
<dbReference type="STRING" id="29529.SAMN04488122_2784"/>
<name>A0A1I0RG27_9BACT</name>
<dbReference type="EMBL" id="FOJG01000001">
    <property type="protein sequence ID" value="SEW39792.1"/>
    <property type="molecule type" value="Genomic_DNA"/>
</dbReference>
<dbReference type="Proteomes" id="UP000199310">
    <property type="component" value="Unassembled WGS sequence"/>
</dbReference>
<protein>
    <recommendedName>
        <fullName evidence="3">Outer membrane protein beta-barrel domain-containing protein</fullName>
    </recommendedName>
</protein>
<gene>
    <name evidence="1" type="ORF">SAMN04488122_2784</name>
</gene>
<evidence type="ECO:0000313" key="1">
    <source>
        <dbReference type="EMBL" id="SEW39792.1"/>
    </source>
</evidence>
<reference evidence="2" key="1">
    <citation type="submission" date="2016-10" db="EMBL/GenBank/DDBJ databases">
        <authorList>
            <person name="Varghese N."/>
            <person name="Submissions S."/>
        </authorList>
    </citation>
    <scope>NUCLEOTIDE SEQUENCE [LARGE SCALE GENOMIC DNA]</scope>
    <source>
        <strain evidence="2">DSM 3695</strain>
    </source>
</reference>
<evidence type="ECO:0000313" key="2">
    <source>
        <dbReference type="Proteomes" id="UP000199310"/>
    </source>
</evidence>
<proteinExistence type="predicted"/>
<keyword evidence="2" id="KW-1185">Reference proteome</keyword>
<dbReference type="OrthoDB" id="659783at2"/>
<dbReference type="RefSeq" id="WP_089895631.1">
    <property type="nucleotide sequence ID" value="NZ_FOJG01000001.1"/>
</dbReference>
<organism evidence="1 2">
    <name type="scientific">Chitinophaga arvensicola</name>
    <dbReference type="NCBI Taxonomy" id="29529"/>
    <lineage>
        <taxon>Bacteria</taxon>
        <taxon>Pseudomonadati</taxon>
        <taxon>Bacteroidota</taxon>
        <taxon>Chitinophagia</taxon>
        <taxon>Chitinophagales</taxon>
        <taxon>Chitinophagaceae</taxon>
        <taxon>Chitinophaga</taxon>
    </lineage>
</organism>
<dbReference type="AlphaFoldDB" id="A0A1I0RG27"/>
<evidence type="ECO:0008006" key="3">
    <source>
        <dbReference type="Google" id="ProtNLM"/>
    </source>
</evidence>
<sequence>MKKYIGLFLLCLPLVTLGQREKLLYGYAYGMIHDGNAGGGVIANVELLNHFISVGPGVEVTSYNDHTLIPVFADVKIKHRFLHIDPYITGQFGRNGYNVDRTAPVSNGTGQEMITFNESGKYFYGVGAGVAWHFSKIGVFASYIYRGYQYRYPDSVDADTHVVNFGDRAVNASVFNIGIVF</sequence>